<protein>
    <recommendedName>
        <fullName evidence="3">Lipoprotein</fullName>
    </recommendedName>
</protein>
<evidence type="ECO:0000313" key="1">
    <source>
        <dbReference type="EMBL" id="NGZ45197.1"/>
    </source>
</evidence>
<sequence>MKISYKFLSIILISIIIYSCNESKIIKRKEIKLEVFLNGFFESNPNWNQNDIIHKEINEKFKIEIQNQIENGILEDFPLELGEINEYEKGKYAAIFISHYIKSDSLDFNNILQNTNFDIIGLISPEKIKMIQNGKTYLVKGKFKKFLKGDFKNYVNGMVYTPSVEVSEDILSKDRKVADLGIILMEIKEIVETRKL</sequence>
<organism evidence="1 2">
    <name type="scientific">Aquirufa beregesia</name>
    <dbReference type="NCBI Taxonomy" id="2516556"/>
    <lineage>
        <taxon>Bacteria</taxon>
        <taxon>Pseudomonadati</taxon>
        <taxon>Bacteroidota</taxon>
        <taxon>Cytophagia</taxon>
        <taxon>Cytophagales</taxon>
        <taxon>Flectobacillaceae</taxon>
        <taxon>Aquirufa</taxon>
    </lineage>
</organism>
<gene>
    <name evidence="1" type="ORF">EWU23_11995</name>
</gene>
<reference evidence="1 2" key="1">
    <citation type="submission" date="2019-02" db="EMBL/GenBank/DDBJ databases">
        <title>Genome of a new Bacteroidetes strain.</title>
        <authorList>
            <person name="Pitt A."/>
        </authorList>
    </citation>
    <scope>NUCLEOTIDE SEQUENCE [LARGE SCALE GENOMIC DNA]</scope>
    <source>
        <strain evidence="1 2">50C-KIRBA</strain>
    </source>
</reference>
<dbReference type="Proteomes" id="UP001318301">
    <property type="component" value="Unassembled WGS sequence"/>
</dbReference>
<keyword evidence="2" id="KW-1185">Reference proteome</keyword>
<evidence type="ECO:0000313" key="2">
    <source>
        <dbReference type="Proteomes" id="UP001318301"/>
    </source>
</evidence>
<dbReference type="EMBL" id="SEWW01000009">
    <property type="protein sequence ID" value="NGZ45197.1"/>
    <property type="molecule type" value="Genomic_DNA"/>
</dbReference>
<dbReference type="PROSITE" id="PS51257">
    <property type="entry name" value="PROKAR_LIPOPROTEIN"/>
    <property type="match status" value="1"/>
</dbReference>
<dbReference type="RefSeq" id="WP_166232543.1">
    <property type="nucleotide sequence ID" value="NZ_SEWW01000009.1"/>
</dbReference>
<accession>A0ABX0F153</accession>
<name>A0ABX0F153_9BACT</name>
<comment type="caution">
    <text evidence="1">The sequence shown here is derived from an EMBL/GenBank/DDBJ whole genome shotgun (WGS) entry which is preliminary data.</text>
</comment>
<evidence type="ECO:0008006" key="3">
    <source>
        <dbReference type="Google" id="ProtNLM"/>
    </source>
</evidence>
<proteinExistence type="predicted"/>